<evidence type="ECO:0000256" key="3">
    <source>
        <dbReference type="ARBA" id="ARBA00012438"/>
    </source>
</evidence>
<dbReference type="PANTHER" id="PTHR45453:SF2">
    <property type="entry name" value="HISTIDINE KINASE"/>
    <property type="match status" value="1"/>
</dbReference>
<dbReference type="RefSeq" id="WP_154477538.1">
    <property type="nucleotide sequence ID" value="NZ_VULY01000018.1"/>
</dbReference>
<accession>A0A6N7V1W1</accession>
<dbReference type="Proteomes" id="UP000434409">
    <property type="component" value="Unassembled WGS sequence"/>
</dbReference>
<evidence type="ECO:0000256" key="2">
    <source>
        <dbReference type="ARBA" id="ARBA00004651"/>
    </source>
</evidence>
<dbReference type="GO" id="GO:0005886">
    <property type="term" value="C:plasma membrane"/>
    <property type="evidence" value="ECO:0007669"/>
    <property type="project" value="UniProtKB-SubCell"/>
</dbReference>
<evidence type="ECO:0000256" key="11">
    <source>
        <dbReference type="SAM" id="Phobius"/>
    </source>
</evidence>
<gene>
    <name evidence="13" type="ORF">FYJ34_07580</name>
</gene>
<dbReference type="GO" id="GO:0016036">
    <property type="term" value="P:cellular response to phosphate starvation"/>
    <property type="evidence" value="ECO:0007669"/>
    <property type="project" value="TreeGrafter"/>
</dbReference>
<dbReference type="GO" id="GO:0004721">
    <property type="term" value="F:phosphoprotein phosphatase activity"/>
    <property type="evidence" value="ECO:0007669"/>
    <property type="project" value="TreeGrafter"/>
</dbReference>
<dbReference type="InterPro" id="IPR003594">
    <property type="entry name" value="HATPase_dom"/>
</dbReference>
<evidence type="ECO:0000256" key="10">
    <source>
        <dbReference type="ARBA" id="ARBA00023136"/>
    </source>
</evidence>
<comment type="caution">
    <text evidence="13">The sequence shown here is derived from an EMBL/GenBank/DDBJ whole genome shotgun (WGS) entry which is preliminary data.</text>
</comment>
<dbReference type="EMBL" id="VULY01000018">
    <property type="protein sequence ID" value="MSR94120.1"/>
    <property type="molecule type" value="Genomic_DNA"/>
</dbReference>
<evidence type="ECO:0000256" key="5">
    <source>
        <dbReference type="ARBA" id="ARBA00022679"/>
    </source>
</evidence>
<keyword evidence="7 13" id="KW-0418">Kinase</keyword>
<feature type="transmembrane region" description="Helical" evidence="11">
    <location>
        <begin position="33"/>
        <end position="50"/>
    </location>
</feature>
<dbReference type="Gene3D" id="3.30.565.10">
    <property type="entry name" value="Histidine kinase-like ATPase, C-terminal domain"/>
    <property type="match status" value="1"/>
</dbReference>
<keyword evidence="8 11" id="KW-1133">Transmembrane helix</keyword>
<dbReference type="AlphaFoldDB" id="A0A6N7V1W1"/>
<comment type="catalytic activity">
    <reaction evidence="1">
        <text>ATP + protein L-histidine = ADP + protein N-phospho-L-histidine.</text>
        <dbReference type="EC" id="2.7.13.3"/>
    </reaction>
</comment>
<evidence type="ECO:0000256" key="1">
    <source>
        <dbReference type="ARBA" id="ARBA00000085"/>
    </source>
</evidence>
<evidence type="ECO:0000259" key="12">
    <source>
        <dbReference type="PROSITE" id="PS50109"/>
    </source>
</evidence>
<protein>
    <recommendedName>
        <fullName evidence="3">histidine kinase</fullName>
        <ecNumber evidence="3">2.7.13.3</ecNumber>
    </recommendedName>
</protein>
<evidence type="ECO:0000256" key="4">
    <source>
        <dbReference type="ARBA" id="ARBA00022475"/>
    </source>
</evidence>
<evidence type="ECO:0000256" key="8">
    <source>
        <dbReference type="ARBA" id="ARBA00022989"/>
    </source>
</evidence>
<evidence type="ECO:0000256" key="9">
    <source>
        <dbReference type="ARBA" id="ARBA00023012"/>
    </source>
</evidence>
<evidence type="ECO:0000313" key="13">
    <source>
        <dbReference type="EMBL" id="MSR94120.1"/>
    </source>
</evidence>
<keyword evidence="14" id="KW-1185">Reference proteome</keyword>
<dbReference type="PANTHER" id="PTHR45453">
    <property type="entry name" value="PHOSPHATE REGULON SENSOR PROTEIN PHOR"/>
    <property type="match status" value="1"/>
</dbReference>
<keyword evidence="4" id="KW-1003">Cell membrane</keyword>
<dbReference type="InterPro" id="IPR005467">
    <property type="entry name" value="His_kinase_dom"/>
</dbReference>
<dbReference type="SUPFAM" id="SSF55874">
    <property type="entry name" value="ATPase domain of HSP90 chaperone/DNA topoisomerase II/histidine kinase"/>
    <property type="match status" value="1"/>
</dbReference>
<keyword evidence="10 11" id="KW-0472">Membrane</keyword>
<keyword evidence="9" id="KW-0902">Two-component regulatory system</keyword>
<dbReference type="Pfam" id="PF02518">
    <property type="entry name" value="HATPase_c"/>
    <property type="match status" value="1"/>
</dbReference>
<evidence type="ECO:0000256" key="6">
    <source>
        <dbReference type="ARBA" id="ARBA00022692"/>
    </source>
</evidence>
<dbReference type="SMART" id="SM00387">
    <property type="entry name" value="HATPase_c"/>
    <property type="match status" value="1"/>
</dbReference>
<evidence type="ECO:0000313" key="14">
    <source>
        <dbReference type="Proteomes" id="UP000434409"/>
    </source>
</evidence>
<reference evidence="13 14" key="1">
    <citation type="submission" date="2019-08" db="EMBL/GenBank/DDBJ databases">
        <title>In-depth cultivation of the pig gut microbiome towards novel bacterial diversity and tailored functional studies.</title>
        <authorList>
            <person name="Wylensek D."/>
            <person name="Hitch T.C.A."/>
            <person name="Clavel T."/>
        </authorList>
    </citation>
    <scope>NUCLEOTIDE SEQUENCE [LARGE SCALE GENOMIC DNA]</scope>
    <source>
        <strain evidence="13 14">68-1-5</strain>
    </source>
</reference>
<dbReference type="EC" id="2.7.13.3" evidence="3"/>
<proteinExistence type="predicted"/>
<dbReference type="PROSITE" id="PS50109">
    <property type="entry name" value="HIS_KIN"/>
    <property type="match status" value="1"/>
</dbReference>
<name>A0A6N7V1W1_9FIRM</name>
<keyword evidence="6 11" id="KW-0812">Transmembrane</keyword>
<sequence length="320" mass="37550">MRSWEREGMEKILALLVSAGILLIIGADKAVIQGVIGAIFVVFLLTFLWNRRQEKAERDRILDWLHFPEKEIPKAERRPEVQKLLQCCQEQFWQQKEMEEEKEKQMRINQDYYTLWTHQIKTPIAAMKLLIDQMEEGKERNCLRQELFKTGQYVELMLSYQRMATFHEDLNLQEEHLEELVRAAVKKFSFFFIYQKLSVQIEIGDTKIVTDKKWFAVILEQILSNALKYTQEGGISVWWQEECLFIKDTGIGIRKEDIPRVFERGFCGYNGRMHQQSSGIGLYLSQEIAGKLGYAITIDSETGKGTTVCIHMKQPELIRE</sequence>
<dbReference type="GO" id="GO:0000155">
    <property type="term" value="F:phosphorelay sensor kinase activity"/>
    <property type="evidence" value="ECO:0007669"/>
    <property type="project" value="TreeGrafter"/>
</dbReference>
<comment type="subcellular location">
    <subcellularLocation>
        <location evidence="2">Cell membrane</location>
        <topology evidence="2">Multi-pass membrane protein</topology>
    </subcellularLocation>
</comment>
<organism evidence="13 14">
    <name type="scientific">Suipraeoptans intestinalis</name>
    <dbReference type="NCBI Taxonomy" id="2606628"/>
    <lineage>
        <taxon>Bacteria</taxon>
        <taxon>Bacillati</taxon>
        <taxon>Bacillota</taxon>
        <taxon>Clostridia</taxon>
        <taxon>Lachnospirales</taxon>
        <taxon>Lachnospiraceae</taxon>
        <taxon>Suipraeoptans</taxon>
    </lineage>
</organism>
<feature type="transmembrane region" description="Helical" evidence="11">
    <location>
        <begin position="12"/>
        <end position="27"/>
    </location>
</feature>
<feature type="domain" description="Histidine kinase" evidence="12">
    <location>
        <begin position="115"/>
        <end position="316"/>
    </location>
</feature>
<evidence type="ECO:0000256" key="7">
    <source>
        <dbReference type="ARBA" id="ARBA00022777"/>
    </source>
</evidence>
<dbReference type="InterPro" id="IPR050351">
    <property type="entry name" value="BphY/WalK/GraS-like"/>
</dbReference>
<keyword evidence="5" id="KW-0808">Transferase</keyword>
<dbReference type="InterPro" id="IPR036890">
    <property type="entry name" value="HATPase_C_sf"/>
</dbReference>